<sequence>MPPKSPTILTVKDNNKSVPARVGKQIEIHLKGNPTTGYTWTRLGFIGKETLSDDDMEVHVKFEATDSVPGMVGAGGLYKVTVIPNHKGHHTLQLIYTRHFDVKPADQKYTLHLNVE</sequence>
<proteinExistence type="predicted"/>
<dbReference type="Pfam" id="PF09394">
    <property type="entry name" value="Inhibitor_I42"/>
    <property type="match status" value="1"/>
</dbReference>
<dbReference type="InterPro" id="IPR018990">
    <property type="entry name" value="Prot_inh_I42_chagasin"/>
</dbReference>
<gene>
    <name evidence="4" type="ORF">CUR178_05031</name>
</gene>
<dbReference type="RefSeq" id="XP_067692781.1">
    <property type="nucleotide sequence ID" value="XM_067836726.1"/>
</dbReference>
<evidence type="ECO:0000259" key="3">
    <source>
        <dbReference type="Pfam" id="PF09394"/>
    </source>
</evidence>
<dbReference type="EMBL" id="JAFHKP010000024">
    <property type="protein sequence ID" value="KAG5478316.1"/>
    <property type="molecule type" value="Genomic_DNA"/>
</dbReference>
<dbReference type="InterPro" id="IPR052781">
    <property type="entry name" value="Cys_protease_inhibitor_I42"/>
</dbReference>
<dbReference type="Proteomes" id="UP000674179">
    <property type="component" value="Chromosome 24"/>
</dbReference>
<reference evidence="4 5" key="1">
    <citation type="submission" date="2021-02" db="EMBL/GenBank/DDBJ databases">
        <title>Leishmania (Mundinia) enrietti genome sequencing and assembly.</title>
        <authorList>
            <person name="Almutairi H."/>
            <person name="Gatherer D."/>
        </authorList>
    </citation>
    <scope>NUCLEOTIDE SEQUENCE [LARGE SCALE GENOMIC DNA]</scope>
    <source>
        <strain evidence="4">CUR178</strain>
    </source>
</reference>
<dbReference type="KEGG" id="lenr:94172236"/>
<dbReference type="InterPro" id="IPR036331">
    <property type="entry name" value="Chagasin-like_sf"/>
</dbReference>
<protein>
    <recommendedName>
        <fullName evidence="3">Proteinase inhibitor I42 chagasin domain-containing protein</fullName>
    </recommendedName>
</protein>
<dbReference type="PANTHER" id="PTHR36530">
    <property type="entry name" value="INHIBITOR OF CYSTEINE PEPTIDASE"/>
    <property type="match status" value="1"/>
</dbReference>
<accession>A0A836HI51</accession>
<evidence type="ECO:0000313" key="4">
    <source>
        <dbReference type="EMBL" id="KAG5478316.1"/>
    </source>
</evidence>
<comment type="caution">
    <text evidence="4">The sequence shown here is derived from an EMBL/GenBank/DDBJ whole genome shotgun (WGS) entry which is preliminary data.</text>
</comment>
<organism evidence="4 5">
    <name type="scientific">Leishmania enriettii</name>
    <dbReference type="NCBI Taxonomy" id="5663"/>
    <lineage>
        <taxon>Eukaryota</taxon>
        <taxon>Discoba</taxon>
        <taxon>Euglenozoa</taxon>
        <taxon>Kinetoplastea</taxon>
        <taxon>Metakinetoplastina</taxon>
        <taxon>Trypanosomatida</taxon>
        <taxon>Trypanosomatidae</taxon>
        <taxon>Leishmaniinae</taxon>
        <taxon>Leishmania</taxon>
    </lineage>
</organism>
<dbReference type="AlphaFoldDB" id="A0A836HI51"/>
<dbReference type="Gene3D" id="2.60.40.2020">
    <property type="match status" value="1"/>
</dbReference>
<evidence type="ECO:0000256" key="2">
    <source>
        <dbReference type="ARBA" id="ARBA00022704"/>
    </source>
</evidence>
<keyword evidence="5" id="KW-1185">Reference proteome</keyword>
<dbReference type="OrthoDB" id="271849at2759"/>
<dbReference type="GO" id="GO:0004869">
    <property type="term" value="F:cysteine-type endopeptidase inhibitor activity"/>
    <property type="evidence" value="ECO:0007669"/>
    <property type="project" value="UniProtKB-KW"/>
</dbReference>
<evidence type="ECO:0000256" key="1">
    <source>
        <dbReference type="ARBA" id="ARBA00022690"/>
    </source>
</evidence>
<dbReference type="PANTHER" id="PTHR36530:SF1">
    <property type="entry name" value="AMOEBIASIN-1"/>
    <property type="match status" value="1"/>
</dbReference>
<dbReference type="SUPFAM" id="SSF141066">
    <property type="entry name" value="ICP-like"/>
    <property type="match status" value="1"/>
</dbReference>
<keyword evidence="2" id="KW-0789">Thiol protease inhibitor</keyword>
<dbReference type="GeneID" id="94172236"/>
<name>A0A836HI51_LEIEN</name>
<feature type="domain" description="Proteinase inhibitor I42 chagasin" evidence="3">
    <location>
        <begin position="21"/>
        <end position="113"/>
    </location>
</feature>
<evidence type="ECO:0000313" key="5">
    <source>
        <dbReference type="Proteomes" id="UP000674179"/>
    </source>
</evidence>
<keyword evidence="1" id="KW-0646">Protease inhibitor</keyword>